<dbReference type="InterPro" id="IPR012334">
    <property type="entry name" value="Pectin_lyas_fold"/>
</dbReference>
<sequence length="1126" mass="117701">MDKNGSGIERAKSVCGVQTLKTFRRAVCAGVCLLAGVAQGQVVWDGDSGGAWTVGGNWVGGIAPEADDSLQFSGANVTNHNDFVAGTAFAGIDFAAGAGAFTLRGNSIALGGNIVNNSTTPQTIDLDMALGATRTVTTTAGDIIISGNLSGEGGLSKGNSGGTLTLAGTNSFTGRLWVQRDVVSIHELDGNGTDDIWMGTGYRSATLQYTGSGERTTRGIRFSSGAGQTHRIDQNGSGTLEFSGTLSQAWDSAGYTFALGGSGSGVYSGIIDDGTDPAGQITVLKDGRGVWTLMGTNRYLGGTMVNDGTLRIDGDNRAATGTVTVARAATLAGLGLIGGDVVLEGTLRPGGALPGTLSISGGLTSDSRSEVVFRIDDPTCFDRLAASGGVELNGQVTVSLDPGYSPAAGDTFDLVSGAISGTPVLELPALTEPGLAWDTSRFASHGEVSIIRDAGPDVRYAFWLGQDPSLSGPDTLASADPHGTGHSNLARYFFGGAPSADGLPVPPRIAVEGDEAVVRFVGLRSGSDAAEYKVLSSTNLVMDALEVDAELSAAIEDDPDQSGVLRPGDYVRRRFSIPVTQPGFFRIRAVDNLTDFAAPGQDLQLDTGTWTVDFPIPYSSSGGSLTVTGSGTLILSADNTHTGSTTVNGGTLLVDGDSSGATGDVHVASGAVLGGSGTLGGAVYLAEGARFRADATLSADAFSFGGFTVRDIDGLDPDPAPGTYPLITGNIDTQNIQTVGRENSVRIGDRRLWFELAPDALLYHVEMDIDVTAYGAVPDDGQDDAAAFEASLNDIISRGGGTLRVPPGNYDFASRRVIDLGGAAIEIRGHGKGVSVLRGNNSDGVWWFNNSYAASALAIQDLTFAPNNGGNAGTALEVDNPALPTDPDLSTLEMRSVDFQPTDSLVDYFQVHVRGAFLQNARFDDVFIRGVRGSEWDGDWKLAEYGFDLSDGDGAAFVNCYSKNNQYGFWLSRYRGAVVFDRSNAVQNHTGMRVAAPADAICTVDVLHCHINTFVRNLKIIRADRLSVLELASYVQNEIPNPDTFKDIVITDSTDVSILSCAFNQPFALNRVQIDLIGSTQGVLIQGNVFNGHYWNGTGNTVTVDMDAGVSDVDETQNLYPPEPQW</sequence>
<dbReference type="KEGG" id="vbl:L21SP4_00908"/>
<dbReference type="STRING" id="1307763.L21SP4_00908"/>
<dbReference type="InterPro" id="IPR011050">
    <property type="entry name" value="Pectin_lyase_fold/virulence"/>
</dbReference>
<dbReference type="Proteomes" id="UP000035268">
    <property type="component" value="Chromosome"/>
</dbReference>
<dbReference type="Gene3D" id="2.160.20.10">
    <property type="entry name" value="Single-stranded right-handed beta-helix, Pectin lyase-like"/>
    <property type="match status" value="1"/>
</dbReference>
<evidence type="ECO:0000313" key="3">
    <source>
        <dbReference type="Proteomes" id="UP000035268"/>
    </source>
</evidence>
<protein>
    <submittedName>
        <fullName evidence="2">Autotransporter-associated beta strand repeat</fullName>
    </submittedName>
</protein>
<dbReference type="AlphaFoldDB" id="A0A0G3ECD6"/>
<evidence type="ECO:0000313" key="2">
    <source>
        <dbReference type="EMBL" id="AKJ64171.1"/>
    </source>
</evidence>
<dbReference type="EMBL" id="CP010904">
    <property type="protein sequence ID" value="AKJ64171.1"/>
    <property type="molecule type" value="Genomic_DNA"/>
</dbReference>
<name>A0A0G3ECD6_9BACT</name>
<proteinExistence type="predicted"/>
<dbReference type="NCBIfam" id="TIGR02601">
    <property type="entry name" value="autotrns_rpt"/>
    <property type="match status" value="2"/>
</dbReference>
<dbReference type="Pfam" id="PF12951">
    <property type="entry name" value="PATR"/>
    <property type="match status" value="3"/>
</dbReference>
<dbReference type="SUPFAM" id="SSF51126">
    <property type="entry name" value="Pectin lyase-like"/>
    <property type="match status" value="3"/>
</dbReference>
<reference evidence="3" key="1">
    <citation type="submission" date="2015-02" db="EMBL/GenBank/DDBJ databases">
        <title>Description and complete genome sequence of the first cultured representative of the subdivision 5 of the Verrucomicrobia phylum.</title>
        <authorList>
            <person name="Spring S."/>
            <person name="Bunk B."/>
            <person name="Sproer C."/>
            <person name="Klenk H.-P."/>
        </authorList>
    </citation>
    <scope>NUCLEOTIDE SEQUENCE [LARGE SCALE GENOMIC DNA]</scope>
    <source>
        <strain evidence="3">L21-Fru-AB</strain>
    </source>
</reference>
<reference evidence="2 3" key="2">
    <citation type="journal article" date="2016" name="ISME J.">
        <title>Characterization of the first cultured representative of Verrucomicrobia subdivision 5 indicates the proposal of a novel phylum.</title>
        <authorList>
            <person name="Spring S."/>
            <person name="Bunk B."/>
            <person name="Sproer C."/>
            <person name="Schumann P."/>
            <person name="Rohde M."/>
            <person name="Tindall B.J."/>
            <person name="Klenk H.P."/>
        </authorList>
    </citation>
    <scope>NUCLEOTIDE SEQUENCE [LARGE SCALE GENOMIC DNA]</scope>
    <source>
        <strain evidence="2 3">L21-Fru-AB</strain>
    </source>
</reference>
<dbReference type="InterPro" id="IPR013425">
    <property type="entry name" value="Autotrns_rpt"/>
</dbReference>
<evidence type="ECO:0000256" key="1">
    <source>
        <dbReference type="ARBA" id="ARBA00022729"/>
    </source>
</evidence>
<keyword evidence="1" id="KW-0732">Signal</keyword>
<keyword evidence="3" id="KW-1185">Reference proteome</keyword>
<gene>
    <name evidence="2" type="ORF">L21SP4_00908</name>
</gene>
<accession>A0A0G3ECD6</accession>
<organism evidence="2 3">
    <name type="scientific">Kiritimatiella glycovorans</name>
    <dbReference type="NCBI Taxonomy" id="1307763"/>
    <lineage>
        <taxon>Bacteria</taxon>
        <taxon>Pseudomonadati</taxon>
        <taxon>Kiritimatiellota</taxon>
        <taxon>Kiritimatiellia</taxon>
        <taxon>Kiritimatiellales</taxon>
        <taxon>Kiritimatiellaceae</taxon>
        <taxon>Kiritimatiella</taxon>
    </lineage>
</organism>